<protein>
    <submittedName>
        <fullName evidence="2">Uncharacterized protein</fullName>
    </submittedName>
</protein>
<dbReference type="Proteomes" id="UP001165460">
    <property type="component" value="Unassembled WGS sequence"/>
</dbReference>
<comment type="caution">
    <text evidence="2">The sequence shown here is derived from an EMBL/GenBank/DDBJ whole genome shotgun (WGS) entry which is preliminary data.</text>
</comment>
<organism evidence="2 3">
    <name type="scientific">Pedobacter montanisoli</name>
    <dbReference type="NCBI Taxonomy" id="2923277"/>
    <lineage>
        <taxon>Bacteria</taxon>
        <taxon>Pseudomonadati</taxon>
        <taxon>Bacteroidota</taxon>
        <taxon>Sphingobacteriia</taxon>
        <taxon>Sphingobacteriales</taxon>
        <taxon>Sphingobacteriaceae</taxon>
        <taxon>Pedobacter</taxon>
    </lineage>
</organism>
<dbReference type="EMBL" id="JALGBH010000002">
    <property type="protein sequence ID" value="MCJ0743707.1"/>
    <property type="molecule type" value="Genomic_DNA"/>
</dbReference>
<reference evidence="2" key="1">
    <citation type="submission" date="2022-03" db="EMBL/GenBank/DDBJ databases">
        <authorList>
            <person name="Woo C.Y."/>
        </authorList>
    </citation>
    <scope>NUCLEOTIDE SEQUENCE</scope>
    <source>
        <strain evidence="2">CYS-01</strain>
    </source>
</reference>
<evidence type="ECO:0000313" key="3">
    <source>
        <dbReference type="Proteomes" id="UP001165460"/>
    </source>
</evidence>
<gene>
    <name evidence="2" type="ORF">MMF97_13375</name>
</gene>
<accession>A0ABS9ZZI9</accession>
<evidence type="ECO:0000313" key="2">
    <source>
        <dbReference type="EMBL" id="MCJ0743707.1"/>
    </source>
</evidence>
<feature type="chain" id="PRO_5045995053" evidence="1">
    <location>
        <begin position="26"/>
        <end position="65"/>
    </location>
</feature>
<feature type="signal peptide" evidence="1">
    <location>
        <begin position="1"/>
        <end position="25"/>
    </location>
</feature>
<name>A0ABS9ZZI9_9SPHI</name>
<sequence>MKALKAFLFAGVFALAAIFTLNANAGKTATAGDCWTDPSKVGQIGLEDEFQSNCVSPFQWECCYC</sequence>
<proteinExistence type="predicted"/>
<keyword evidence="1" id="KW-0732">Signal</keyword>
<dbReference type="RefSeq" id="WP_243362987.1">
    <property type="nucleotide sequence ID" value="NZ_JALGBH010000002.1"/>
</dbReference>
<keyword evidence="3" id="KW-1185">Reference proteome</keyword>
<evidence type="ECO:0000256" key="1">
    <source>
        <dbReference type="SAM" id="SignalP"/>
    </source>
</evidence>